<dbReference type="InterPro" id="IPR032675">
    <property type="entry name" value="LRR_dom_sf"/>
</dbReference>
<dbReference type="InterPro" id="IPR047722">
    <property type="entry name" value="STM4015-like"/>
</dbReference>
<dbReference type="Gene3D" id="3.80.10.10">
    <property type="entry name" value="Ribonuclease Inhibitor"/>
    <property type="match status" value="1"/>
</dbReference>
<organism evidence="1 2">
    <name type="scientific">Nocardiopsis aegyptia</name>
    <dbReference type="NCBI Taxonomy" id="220378"/>
    <lineage>
        <taxon>Bacteria</taxon>
        <taxon>Bacillati</taxon>
        <taxon>Actinomycetota</taxon>
        <taxon>Actinomycetes</taxon>
        <taxon>Streptosporangiales</taxon>
        <taxon>Nocardiopsidaceae</taxon>
        <taxon>Nocardiopsis</taxon>
    </lineage>
</organism>
<protein>
    <recommendedName>
        <fullName evidence="3">Leucine-rich repeat domain-containing protein</fullName>
    </recommendedName>
</protein>
<evidence type="ECO:0000313" key="2">
    <source>
        <dbReference type="Proteomes" id="UP000572051"/>
    </source>
</evidence>
<gene>
    <name evidence="1" type="ORF">HNR10_003991</name>
</gene>
<sequence>MPNRSAATAFAGLPVVPFPESDTWEDAPVPADALADPASAAWLLRMEEPEDFEEAELSAYLERFARSVDPSSVRALVIGNIADTDYEFQARTVRDRLTALADRMPNLRALFFGEILQEENELSWIIQDDLAPLFAAFPGLTEFTVRGTEGLALAIGRHDRLRRLTVESAGLPGRVVREIAASDLPALEHLELWLGTEDHGNDTTADDLAPVLSGEAFPGLRSLGLRNTDGLDAWIPALADAPVLAKLDTLDLSLGTLTDEGARVLLDTPAFRHLRRLDLHHHFLSEGMAARMSARFAAAGAEVDVSGREKPYVANGRTHYFPAVGE</sequence>
<evidence type="ECO:0000313" key="1">
    <source>
        <dbReference type="EMBL" id="NYJ36110.1"/>
    </source>
</evidence>
<dbReference type="SUPFAM" id="SSF52047">
    <property type="entry name" value="RNI-like"/>
    <property type="match status" value="1"/>
</dbReference>
<name>A0A7Z0EPZ1_9ACTN</name>
<dbReference type="NCBIfam" id="NF038076">
    <property type="entry name" value="fam_STM4015"/>
    <property type="match status" value="1"/>
</dbReference>
<keyword evidence="2" id="KW-1185">Reference proteome</keyword>
<evidence type="ECO:0008006" key="3">
    <source>
        <dbReference type="Google" id="ProtNLM"/>
    </source>
</evidence>
<reference evidence="1 2" key="1">
    <citation type="submission" date="2020-07" db="EMBL/GenBank/DDBJ databases">
        <title>Sequencing the genomes of 1000 actinobacteria strains.</title>
        <authorList>
            <person name="Klenk H.-P."/>
        </authorList>
    </citation>
    <scope>NUCLEOTIDE SEQUENCE [LARGE SCALE GENOMIC DNA]</scope>
    <source>
        <strain evidence="1 2">DSM 44442</strain>
    </source>
</reference>
<dbReference type="AlphaFoldDB" id="A0A7Z0EPZ1"/>
<dbReference type="EMBL" id="JACCFS010000001">
    <property type="protein sequence ID" value="NYJ36110.1"/>
    <property type="molecule type" value="Genomic_DNA"/>
</dbReference>
<dbReference type="Proteomes" id="UP000572051">
    <property type="component" value="Unassembled WGS sequence"/>
</dbReference>
<accession>A0A7Z0EPZ1</accession>
<comment type="caution">
    <text evidence="1">The sequence shown here is derived from an EMBL/GenBank/DDBJ whole genome shotgun (WGS) entry which is preliminary data.</text>
</comment>
<dbReference type="RefSeq" id="WP_179825796.1">
    <property type="nucleotide sequence ID" value="NZ_JACCFS010000001.1"/>
</dbReference>
<proteinExistence type="predicted"/>